<name>A0A0E0KPK5_ORYPU</name>
<reference evidence="1" key="2">
    <citation type="submission" date="2018-05" db="EMBL/GenBank/DDBJ databases">
        <title>OpunRS2 (Oryza punctata Reference Sequence Version 2).</title>
        <authorList>
            <person name="Zhang J."/>
            <person name="Kudrna D."/>
            <person name="Lee S."/>
            <person name="Talag J."/>
            <person name="Welchert J."/>
            <person name="Wing R.A."/>
        </authorList>
    </citation>
    <scope>NUCLEOTIDE SEQUENCE [LARGE SCALE GENOMIC DNA]</scope>
</reference>
<protein>
    <submittedName>
        <fullName evidence="1">Uncharacterized protein</fullName>
    </submittedName>
</protein>
<keyword evidence="2" id="KW-1185">Reference proteome</keyword>
<organism evidence="1">
    <name type="scientific">Oryza punctata</name>
    <name type="common">Red rice</name>
    <dbReference type="NCBI Taxonomy" id="4537"/>
    <lineage>
        <taxon>Eukaryota</taxon>
        <taxon>Viridiplantae</taxon>
        <taxon>Streptophyta</taxon>
        <taxon>Embryophyta</taxon>
        <taxon>Tracheophyta</taxon>
        <taxon>Spermatophyta</taxon>
        <taxon>Magnoliopsida</taxon>
        <taxon>Liliopsida</taxon>
        <taxon>Poales</taxon>
        <taxon>Poaceae</taxon>
        <taxon>BOP clade</taxon>
        <taxon>Oryzoideae</taxon>
        <taxon>Oryzeae</taxon>
        <taxon>Oryzinae</taxon>
        <taxon>Oryza</taxon>
    </lineage>
</organism>
<dbReference type="AlphaFoldDB" id="A0A0E0KPK5"/>
<dbReference type="Gramene" id="OPUNC04G07860.1">
    <property type="protein sequence ID" value="OPUNC04G07860.1"/>
    <property type="gene ID" value="OPUNC04G07860"/>
</dbReference>
<accession>A0A0E0KPK5</accession>
<sequence>MCHLPRRVLMNWNREGDFIKIHANQVTLSLDLILQSGTANGAQFNTPCLHPRYILRLTIIAPATKIQNLTHLHFPIFSCSSSMILSSPSSIALVSFPIPACHPCTSRTPYSKDLTLVVDAPPSAAVMTVTELVVERCSFRASN</sequence>
<dbReference type="HOGENOM" id="CLU_1809341_0_0_1"/>
<evidence type="ECO:0000313" key="2">
    <source>
        <dbReference type="Proteomes" id="UP000026962"/>
    </source>
</evidence>
<dbReference type="Proteomes" id="UP000026962">
    <property type="component" value="Chromosome 4"/>
</dbReference>
<evidence type="ECO:0000313" key="1">
    <source>
        <dbReference type="EnsemblPlants" id="OPUNC04G07860.1"/>
    </source>
</evidence>
<dbReference type="EnsemblPlants" id="OPUNC04G07860.1">
    <property type="protein sequence ID" value="OPUNC04G07860.1"/>
    <property type="gene ID" value="OPUNC04G07860"/>
</dbReference>
<reference evidence="1" key="1">
    <citation type="submission" date="2015-04" db="UniProtKB">
        <authorList>
            <consortium name="EnsemblPlants"/>
        </authorList>
    </citation>
    <scope>IDENTIFICATION</scope>
</reference>
<proteinExistence type="predicted"/>